<dbReference type="RefSeq" id="WP_167680184.1">
    <property type="nucleotide sequence ID" value="NZ_CP050314.1"/>
</dbReference>
<dbReference type="Proteomes" id="UP000502608">
    <property type="component" value="Plasmid pPN3F2_1"/>
</dbReference>
<proteinExistence type="predicted"/>
<reference evidence="1 2" key="1">
    <citation type="submission" date="2020-03" db="EMBL/GenBank/DDBJ databases">
        <title>Complete genome sequence of Shewanella sp.</title>
        <authorList>
            <person name="Kim Y.-S."/>
            <person name="Kim S.-J."/>
            <person name="Jung H.-K."/>
            <person name="Kim K.-H."/>
        </authorList>
    </citation>
    <scope>NUCLEOTIDE SEQUENCE [LARGE SCALE GENOMIC DNA]</scope>
    <source>
        <strain evidence="1 2">PN3F2</strain>
        <plasmid evidence="1 2">pPN3F2_1</plasmid>
    </source>
</reference>
<dbReference type="KEGG" id="saes:HBH39_17775"/>
<dbReference type="EMBL" id="CP050314">
    <property type="protein sequence ID" value="QIR16335.1"/>
    <property type="molecule type" value="Genomic_DNA"/>
</dbReference>
<evidence type="ECO:0000313" key="1">
    <source>
        <dbReference type="EMBL" id="QIR16335.1"/>
    </source>
</evidence>
<name>A0A6G9QQJ0_9GAMM</name>
<accession>A0A6G9QQJ0</accession>
<geneLocation type="plasmid" evidence="1 2">
    <name>pPN3F2_1</name>
</geneLocation>
<gene>
    <name evidence="1" type="ORF">HBH39_17775</name>
</gene>
<protein>
    <submittedName>
        <fullName evidence="1">Uncharacterized protein</fullName>
    </submittedName>
</protein>
<keyword evidence="2" id="KW-1185">Reference proteome</keyword>
<dbReference type="AlphaFoldDB" id="A0A6G9QQJ0"/>
<evidence type="ECO:0000313" key="2">
    <source>
        <dbReference type="Proteomes" id="UP000502608"/>
    </source>
</evidence>
<organism evidence="1 2">
    <name type="scientific">Shewanella aestuarii</name>
    <dbReference type="NCBI Taxonomy" id="1028752"/>
    <lineage>
        <taxon>Bacteria</taxon>
        <taxon>Pseudomonadati</taxon>
        <taxon>Pseudomonadota</taxon>
        <taxon>Gammaproteobacteria</taxon>
        <taxon>Alteromonadales</taxon>
        <taxon>Shewanellaceae</taxon>
        <taxon>Shewanella</taxon>
    </lineage>
</organism>
<sequence>MFEAITNNGKEWESGQKWYARSLCQKFVVEGVLEDESFKVTKKLSSNAQVNMYGDNSYRHLWITEDDNGNTILASAHYRSNLPVNDVDENQSFLAYSIPNQDRYWAVIEEQVSDKDLVVLFKNAQTNGNWVAYQYHGYPVSSPAGKTKRSNLVYSKVNKGYSAIGSTLRGDLTSLY</sequence>
<keyword evidence="1" id="KW-0614">Plasmid</keyword>